<name>A0A2S0WXD6_9MICO</name>
<feature type="transmembrane region" description="Helical" evidence="1">
    <location>
        <begin position="111"/>
        <end position="130"/>
    </location>
</feature>
<feature type="transmembrane region" description="Helical" evidence="1">
    <location>
        <begin position="137"/>
        <end position="156"/>
    </location>
</feature>
<keyword evidence="1" id="KW-0472">Membrane</keyword>
<dbReference type="KEGG" id="agm:DCE93_10385"/>
<keyword evidence="3" id="KW-1185">Reference proteome</keyword>
<evidence type="ECO:0000313" key="2">
    <source>
        <dbReference type="EMBL" id="AWB96017.1"/>
    </source>
</evidence>
<dbReference type="AlphaFoldDB" id="A0A2S0WXD6"/>
<gene>
    <name evidence="2" type="ORF">DCE93_10385</name>
</gene>
<evidence type="ECO:0000256" key="1">
    <source>
        <dbReference type="SAM" id="Phobius"/>
    </source>
</evidence>
<accession>A0A2S0WXD6</accession>
<sequence>MSGRMHLTQQEADPIGAISASPIVAIGAALALALAIVMSWLHWSEVGSPPAAVVAILLVAAAGVAATLSAAPARAPFTTERLWLVVTLSVGAAIAEYISTIGSNRYLYDDFGPAVIGMLILSLAPYCTWVSAALAGVLASVVLTILVIGASPYTVVDAPIPALVAVSSAPVLTLSAAAAGYSYGIIAETLAWQREANRAALQRDAELRAGLARSVQQSRVSVLGQEVLPFLAGVMTAERISVADADRARELAEALRRALRAGLESTWLDDLAAKVRESRGVDTIIKDPLGAAAGLSADQRSALTALISWLGDAERSTLIRAVLTTDDEHGERGTITLVTEAGASPPTRRELDRFVAVARSVGMHAVSTSTRENVRVELNYDVE</sequence>
<feature type="transmembrane region" description="Helical" evidence="1">
    <location>
        <begin position="49"/>
        <end position="70"/>
    </location>
</feature>
<reference evidence="2 3" key="1">
    <citation type="submission" date="2018-04" db="EMBL/GenBank/DDBJ databases">
        <authorList>
            <person name="Li J."/>
        </authorList>
    </citation>
    <scope>NUCLEOTIDE SEQUENCE [LARGE SCALE GENOMIC DNA]</scope>
    <source>
        <strain evidence="3">30A</strain>
    </source>
</reference>
<evidence type="ECO:0000313" key="3">
    <source>
        <dbReference type="Proteomes" id="UP000244729"/>
    </source>
</evidence>
<proteinExistence type="predicted"/>
<dbReference type="EMBL" id="CP028913">
    <property type="protein sequence ID" value="AWB96017.1"/>
    <property type="molecule type" value="Genomic_DNA"/>
</dbReference>
<dbReference type="Proteomes" id="UP000244729">
    <property type="component" value="Chromosome"/>
</dbReference>
<organism evidence="2 3">
    <name type="scientific">Agromyces badenianii</name>
    <dbReference type="NCBI Taxonomy" id="2080742"/>
    <lineage>
        <taxon>Bacteria</taxon>
        <taxon>Bacillati</taxon>
        <taxon>Actinomycetota</taxon>
        <taxon>Actinomycetes</taxon>
        <taxon>Micrococcales</taxon>
        <taxon>Microbacteriaceae</taxon>
        <taxon>Agromyces</taxon>
    </lineage>
</organism>
<feature type="transmembrane region" description="Helical" evidence="1">
    <location>
        <begin position="162"/>
        <end position="186"/>
    </location>
</feature>
<feature type="transmembrane region" description="Helical" evidence="1">
    <location>
        <begin position="20"/>
        <end position="43"/>
    </location>
</feature>
<keyword evidence="1" id="KW-0812">Transmembrane</keyword>
<feature type="transmembrane region" description="Helical" evidence="1">
    <location>
        <begin position="82"/>
        <end position="99"/>
    </location>
</feature>
<protein>
    <submittedName>
        <fullName evidence="2">Uncharacterized protein</fullName>
    </submittedName>
</protein>
<keyword evidence="1" id="KW-1133">Transmembrane helix</keyword>